<name>A0AAW5YYE8_9LACO</name>
<dbReference type="RefSeq" id="WP_271024667.1">
    <property type="nucleotide sequence ID" value="NZ_JAQIEY010000019.1"/>
</dbReference>
<dbReference type="AlphaFoldDB" id="A0AAW5YYE8"/>
<accession>A0AAW5YYE8</accession>
<evidence type="ECO:0000313" key="2">
    <source>
        <dbReference type="Proteomes" id="UP001210502"/>
    </source>
</evidence>
<dbReference type="Proteomes" id="UP001210502">
    <property type="component" value="Unassembled WGS sequence"/>
</dbReference>
<protein>
    <submittedName>
        <fullName evidence="1">Uncharacterized protein</fullName>
    </submittedName>
</protein>
<comment type="caution">
    <text evidence="1">The sequence shown here is derived from an EMBL/GenBank/DDBJ whole genome shotgun (WGS) entry which is preliminary data.</text>
</comment>
<organism evidence="1 2">
    <name type="scientific">Lactobacillus delbrueckii</name>
    <dbReference type="NCBI Taxonomy" id="1584"/>
    <lineage>
        <taxon>Bacteria</taxon>
        <taxon>Bacillati</taxon>
        <taxon>Bacillota</taxon>
        <taxon>Bacilli</taxon>
        <taxon>Lactobacillales</taxon>
        <taxon>Lactobacillaceae</taxon>
        <taxon>Lactobacillus</taxon>
    </lineage>
</organism>
<gene>
    <name evidence="1" type="ORF">PF586_06790</name>
</gene>
<dbReference type="EMBL" id="JAQIEY010000019">
    <property type="protein sequence ID" value="MDA3768163.1"/>
    <property type="molecule type" value="Genomic_DNA"/>
</dbReference>
<reference evidence="1" key="1">
    <citation type="submission" date="2023-01" db="EMBL/GenBank/DDBJ databases">
        <title>Sequencing of the bacterial strains from artisanal fermented milk Matsoni.</title>
        <authorList>
            <person name="Rozman V."/>
            <person name="Accetto T."/>
            <person name="Bogovic Matijasic B."/>
        </authorList>
    </citation>
    <scope>NUCLEOTIDE SEQUENCE</scope>
    <source>
        <strain evidence="1">Lbl333</strain>
    </source>
</reference>
<sequence length="110" mass="12623">MSDTANVLVRGIPRSTLAKIDARVDAINHTRAGKNKLTRNAFIVSILDERIESWFEDYKKSEYDYKTDVMIDMLQEYLNATDRVYDLLASGQVSEGIDLYDELAKNKNED</sequence>
<proteinExistence type="predicted"/>
<evidence type="ECO:0000313" key="1">
    <source>
        <dbReference type="EMBL" id="MDA3768163.1"/>
    </source>
</evidence>